<reference evidence="14 15" key="1">
    <citation type="journal article" date="2016" name="Nat. Commun.">
        <title>Thousands of microbial genomes shed light on interconnected biogeochemical processes in an aquifer system.</title>
        <authorList>
            <person name="Anantharaman K."/>
            <person name="Brown C.T."/>
            <person name="Hug L.A."/>
            <person name="Sharon I."/>
            <person name="Castelle C.J."/>
            <person name="Probst A.J."/>
            <person name="Thomas B.C."/>
            <person name="Singh A."/>
            <person name="Wilkins M.J."/>
            <person name="Karaoz U."/>
            <person name="Brodie E.L."/>
            <person name="Williams K.H."/>
            <person name="Hubbard S.S."/>
            <person name="Banfield J.F."/>
        </authorList>
    </citation>
    <scope>NUCLEOTIDE SEQUENCE [LARGE SCALE GENOMIC DNA]</scope>
</reference>
<dbReference type="GO" id="GO:0012505">
    <property type="term" value="C:endomembrane system"/>
    <property type="evidence" value="ECO:0007669"/>
    <property type="project" value="UniProtKB-SubCell"/>
</dbReference>
<dbReference type="Gene3D" id="1.20.1530.20">
    <property type="match status" value="1"/>
</dbReference>
<evidence type="ECO:0000259" key="13">
    <source>
        <dbReference type="PROSITE" id="PS51202"/>
    </source>
</evidence>
<dbReference type="GO" id="GO:0008324">
    <property type="term" value="F:monoatomic cation transmembrane transporter activity"/>
    <property type="evidence" value="ECO:0007669"/>
    <property type="project" value="InterPro"/>
</dbReference>
<evidence type="ECO:0000256" key="3">
    <source>
        <dbReference type="ARBA" id="ARBA00022448"/>
    </source>
</evidence>
<feature type="transmembrane region" description="Helical" evidence="11">
    <location>
        <begin position="295"/>
        <end position="318"/>
    </location>
</feature>
<evidence type="ECO:0000313" key="14">
    <source>
        <dbReference type="EMBL" id="OGI48971.1"/>
    </source>
</evidence>
<feature type="transmembrane region" description="Helical" evidence="11">
    <location>
        <begin position="324"/>
        <end position="344"/>
    </location>
</feature>
<dbReference type="InterPro" id="IPR036291">
    <property type="entry name" value="NAD(P)-bd_dom_sf"/>
</dbReference>
<keyword evidence="6 11" id="KW-0812">Transmembrane</keyword>
<name>A0A1F6TV26_9PROT</name>
<sequence length="658" mass="71214">MESIGLDRILILLGAAVALVAAFRYLRLPQILAYLTAGIVVGPYGMGWIPDSETTRTLAEFGLVFLMFTIGLEFSLPRLMAMKSVVFGLGGAQVLLSCLVFGSIAWLAGVSAEGAIVIGGMLALSSTAIVMKLLIEQLEQNSRHGRVAIGVLLFQDIVVVPFLILIPALGGDGKQSVWIALGWAFVKSALVLAAILFLGRWLLRPLFHAVASARLREFFMFTVLLLTLAAAWITQLAGLSLALGAFLAGMMLGETEYRHQVEADILPFRDILLGLFFVTVGMMLDLGVVRALWPWILATVAAILVFKTLLIAALGGLFRLEAGVALRTGLVLSQVGEFAFALLLQARQYQLLDARTSQIVLAAVVFSMLVAPVIVRYNGPAVKRLVPGYTRARGSNLDVIRAEARDARRHVIVCGYGRSGQNLAWMLEREELPSLALDLDPVRVRDARDAGKPVAYGDATRRDVLEAAGLHRAAALAVSFNDVAAALKILEITRHVRPDMPVIVRTMDDADLERLNAAGATEVVPESLEGSLMMGSHLLLLLGVPVSRIVNRVREVRTDRYRMLRGFFHGQDIFEQRLTDAYQERLHSVALPEGAHAAGKLLADLHLEEAGVTVSAVRRGGIRGPEPAPETQLAAGDVLVLYGAPEALEEAEKILLEG</sequence>
<keyword evidence="5" id="KW-0633">Potassium transport</keyword>
<evidence type="ECO:0000313" key="15">
    <source>
        <dbReference type="Proteomes" id="UP000178885"/>
    </source>
</evidence>
<dbReference type="InterPro" id="IPR006153">
    <property type="entry name" value="Cation/H_exchanger_TM"/>
</dbReference>
<dbReference type="InterPro" id="IPR006037">
    <property type="entry name" value="RCK_C"/>
</dbReference>
<dbReference type="InterPro" id="IPR004771">
    <property type="entry name" value="K/H_exchanger"/>
</dbReference>
<dbReference type="NCBIfam" id="TIGR00932">
    <property type="entry name" value="2a37"/>
    <property type="match status" value="1"/>
</dbReference>
<keyword evidence="9" id="KW-0406">Ion transport</keyword>
<dbReference type="Pfam" id="PF00999">
    <property type="entry name" value="Na_H_Exchanger"/>
    <property type="match status" value="1"/>
</dbReference>
<dbReference type="Pfam" id="PF02080">
    <property type="entry name" value="TrkA_C"/>
    <property type="match status" value="1"/>
</dbReference>
<keyword evidence="4" id="KW-0050">Antiport</keyword>
<dbReference type="GO" id="GO:0015297">
    <property type="term" value="F:antiporter activity"/>
    <property type="evidence" value="ECO:0007669"/>
    <property type="project" value="UniProtKB-KW"/>
</dbReference>
<comment type="similarity">
    <text evidence="2">Belongs to the monovalent cation:proton antiporter 2 (CPA2) transporter (TC 2.A.37) family.</text>
</comment>
<evidence type="ECO:0000256" key="11">
    <source>
        <dbReference type="SAM" id="Phobius"/>
    </source>
</evidence>
<feature type="transmembrane region" description="Helical" evidence="11">
    <location>
        <begin position="114"/>
        <end position="135"/>
    </location>
</feature>
<dbReference type="Gene3D" id="3.40.50.720">
    <property type="entry name" value="NAD(P)-binding Rossmann-like Domain"/>
    <property type="match status" value="1"/>
</dbReference>
<dbReference type="Gene3D" id="3.30.70.1450">
    <property type="entry name" value="Regulator of K+ conductance, C-terminal domain"/>
    <property type="match status" value="1"/>
</dbReference>
<evidence type="ECO:0000256" key="1">
    <source>
        <dbReference type="ARBA" id="ARBA00004127"/>
    </source>
</evidence>
<dbReference type="PANTHER" id="PTHR46157:SF4">
    <property type="entry name" value="K(+) EFFLUX ANTIPORTER 3, CHLOROPLASTIC"/>
    <property type="match status" value="1"/>
</dbReference>
<keyword evidence="7" id="KW-0630">Potassium</keyword>
<gene>
    <name evidence="14" type="ORF">A2151_08830</name>
</gene>
<dbReference type="FunFam" id="3.40.50.720:FF:000036">
    <property type="entry name" value="Glutathione-regulated potassium-efflux system protein KefB"/>
    <property type="match status" value="1"/>
</dbReference>
<accession>A0A1F6TV26</accession>
<feature type="transmembrane region" description="Helical" evidence="11">
    <location>
        <begin position="218"/>
        <end position="251"/>
    </location>
</feature>
<dbReference type="SUPFAM" id="SSF116726">
    <property type="entry name" value="TrkA C-terminal domain-like"/>
    <property type="match status" value="1"/>
</dbReference>
<feature type="transmembrane region" description="Helical" evidence="11">
    <location>
        <begin position="356"/>
        <end position="375"/>
    </location>
</feature>
<keyword evidence="10 11" id="KW-0472">Membrane</keyword>
<evidence type="ECO:0000256" key="8">
    <source>
        <dbReference type="ARBA" id="ARBA00022989"/>
    </source>
</evidence>
<dbReference type="SUPFAM" id="SSF51735">
    <property type="entry name" value="NAD(P)-binding Rossmann-fold domains"/>
    <property type="match status" value="1"/>
</dbReference>
<organism evidence="14 15">
    <name type="scientific">Candidatus Muproteobacteria bacterium RBG_16_65_34</name>
    <dbReference type="NCBI Taxonomy" id="1817760"/>
    <lineage>
        <taxon>Bacteria</taxon>
        <taxon>Pseudomonadati</taxon>
        <taxon>Pseudomonadota</taxon>
        <taxon>Candidatus Muproteobacteria</taxon>
    </lineage>
</organism>
<evidence type="ECO:0000259" key="12">
    <source>
        <dbReference type="PROSITE" id="PS51201"/>
    </source>
</evidence>
<evidence type="ECO:0000256" key="9">
    <source>
        <dbReference type="ARBA" id="ARBA00023065"/>
    </source>
</evidence>
<dbReference type="InterPro" id="IPR003148">
    <property type="entry name" value="RCK_N"/>
</dbReference>
<dbReference type="GO" id="GO:0006813">
    <property type="term" value="P:potassium ion transport"/>
    <property type="evidence" value="ECO:0007669"/>
    <property type="project" value="UniProtKB-KW"/>
</dbReference>
<feature type="transmembrane region" description="Helical" evidence="11">
    <location>
        <begin position="86"/>
        <end position="108"/>
    </location>
</feature>
<protein>
    <submittedName>
        <fullName evidence="14">Potassium transporter</fullName>
    </submittedName>
</protein>
<dbReference type="InterPro" id="IPR036721">
    <property type="entry name" value="RCK_C_sf"/>
</dbReference>
<dbReference type="InterPro" id="IPR038770">
    <property type="entry name" value="Na+/solute_symporter_sf"/>
</dbReference>
<feature type="transmembrane region" description="Helical" evidence="11">
    <location>
        <begin position="176"/>
        <end position="198"/>
    </location>
</feature>
<dbReference type="AlphaFoldDB" id="A0A1F6TV26"/>
<evidence type="ECO:0000256" key="6">
    <source>
        <dbReference type="ARBA" id="ARBA00022692"/>
    </source>
</evidence>
<dbReference type="Pfam" id="PF02254">
    <property type="entry name" value="TrkA_N"/>
    <property type="match status" value="1"/>
</dbReference>
<keyword evidence="8 11" id="KW-1133">Transmembrane helix</keyword>
<evidence type="ECO:0000256" key="2">
    <source>
        <dbReference type="ARBA" id="ARBA00005551"/>
    </source>
</evidence>
<comment type="caution">
    <text evidence="14">The sequence shown here is derived from an EMBL/GenBank/DDBJ whole genome shotgun (WGS) entry which is preliminary data.</text>
</comment>
<evidence type="ECO:0000256" key="7">
    <source>
        <dbReference type="ARBA" id="ARBA00022958"/>
    </source>
</evidence>
<feature type="transmembrane region" description="Helical" evidence="11">
    <location>
        <begin position="31"/>
        <end position="49"/>
    </location>
</feature>
<proteinExistence type="inferred from homology"/>
<dbReference type="GO" id="GO:1902600">
    <property type="term" value="P:proton transmembrane transport"/>
    <property type="evidence" value="ECO:0007669"/>
    <property type="project" value="InterPro"/>
</dbReference>
<dbReference type="GO" id="GO:0005886">
    <property type="term" value="C:plasma membrane"/>
    <property type="evidence" value="ECO:0007669"/>
    <property type="project" value="TreeGrafter"/>
</dbReference>
<feature type="domain" description="RCK C-terminal" evidence="13">
    <location>
        <begin position="571"/>
        <end position="657"/>
    </location>
</feature>
<feature type="transmembrane region" description="Helical" evidence="11">
    <location>
        <begin position="271"/>
        <end position="288"/>
    </location>
</feature>
<dbReference type="EMBL" id="MFSU01000013">
    <property type="protein sequence ID" value="OGI48971.1"/>
    <property type="molecule type" value="Genomic_DNA"/>
</dbReference>
<evidence type="ECO:0000256" key="10">
    <source>
        <dbReference type="ARBA" id="ARBA00023136"/>
    </source>
</evidence>
<dbReference type="PANTHER" id="PTHR46157">
    <property type="entry name" value="K(+) EFFLUX ANTIPORTER 3, CHLOROPLASTIC"/>
    <property type="match status" value="1"/>
</dbReference>
<dbReference type="STRING" id="1817760.A2151_08830"/>
<dbReference type="PROSITE" id="PS51201">
    <property type="entry name" value="RCK_N"/>
    <property type="match status" value="1"/>
</dbReference>
<feature type="domain" description="RCK N-terminal" evidence="12">
    <location>
        <begin position="408"/>
        <end position="525"/>
    </location>
</feature>
<evidence type="ECO:0000256" key="5">
    <source>
        <dbReference type="ARBA" id="ARBA00022538"/>
    </source>
</evidence>
<keyword evidence="3" id="KW-0813">Transport</keyword>
<comment type="subcellular location">
    <subcellularLocation>
        <location evidence="1">Endomembrane system</location>
        <topology evidence="1">Multi-pass membrane protein</topology>
    </subcellularLocation>
</comment>
<dbReference type="Proteomes" id="UP000178885">
    <property type="component" value="Unassembled WGS sequence"/>
</dbReference>
<feature type="transmembrane region" description="Helical" evidence="11">
    <location>
        <begin position="147"/>
        <end position="170"/>
    </location>
</feature>
<dbReference type="PROSITE" id="PS51202">
    <property type="entry name" value="RCK_C"/>
    <property type="match status" value="1"/>
</dbReference>
<feature type="transmembrane region" description="Helical" evidence="11">
    <location>
        <begin position="61"/>
        <end position="79"/>
    </location>
</feature>
<feature type="transmembrane region" description="Helical" evidence="11">
    <location>
        <begin position="6"/>
        <end position="26"/>
    </location>
</feature>
<evidence type="ECO:0000256" key="4">
    <source>
        <dbReference type="ARBA" id="ARBA00022449"/>
    </source>
</evidence>